<keyword evidence="7" id="KW-1185">Reference proteome</keyword>
<dbReference type="InterPro" id="IPR039650">
    <property type="entry name" value="HdrA-like"/>
</dbReference>
<keyword evidence="4" id="KW-0408">Iron</keyword>
<dbReference type="OrthoDB" id="668499at2"/>
<accession>A0A7K0EFK2</accession>
<evidence type="ECO:0000256" key="3">
    <source>
        <dbReference type="ARBA" id="ARBA00023002"/>
    </source>
</evidence>
<keyword evidence="5" id="KW-0411">Iron-sulfur</keyword>
<evidence type="ECO:0000256" key="1">
    <source>
        <dbReference type="ARBA" id="ARBA00022485"/>
    </source>
</evidence>
<dbReference type="PANTHER" id="PTHR43498:SF1">
    <property type="entry name" value="COB--COM HETERODISULFIDE REDUCTASE IRON-SULFUR SUBUNIT A"/>
    <property type="match status" value="1"/>
</dbReference>
<dbReference type="EMBL" id="WJXZ01000002">
    <property type="protein sequence ID" value="MRS60629.1"/>
    <property type="molecule type" value="Genomic_DNA"/>
</dbReference>
<dbReference type="Pfam" id="PF12831">
    <property type="entry name" value="FAD_oxidored"/>
    <property type="match status" value="1"/>
</dbReference>
<comment type="caution">
    <text evidence="6">The sequence shown here is derived from an EMBL/GenBank/DDBJ whole genome shotgun (WGS) entry which is preliminary data.</text>
</comment>
<gene>
    <name evidence="6" type="ORF">GJJ30_04935</name>
</gene>
<reference evidence="6 7" key="1">
    <citation type="journal article" date="2018" name="Antonie Van Leeuwenhoek">
        <title>Larkinella terrae sp. nov., isolated from soil on Jeju Island, South Korea.</title>
        <authorList>
            <person name="Ten L.N."/>
            <person name="Jeon J."/>
            <person name="Park S.J."/>
            <person name="Park S."/>
            <person name="Lee S.Y."/>
            <person name="Kim M.K."/>
            <person name="Jung H.Y."/>
        </authorList>
    </citation>
    <scope>NUCLEOTIDE SEQUENCE [LARGE SCALE GENOMIC DNA]</scope>
    <source>
        <strain evidence="6 7">KCTC 52001</strain>
    </source>
</reference>
<dbReference type="GO" id="GO:0046872">
    <property type="term" value="F:metal ion binding"/>
    <property type="evidence" value="ECO:0007669"/>
    <property type="project" value="UniProtKB-KW"/>
</dbReference>
<dbReference type="GO" id="GO:0051539">
    <property type="term" value="F:4 iron, 4 sulfur cluster binding"/>
    <property type="evidence" value="ECO:0007669"/>
    <property type="project" value="UniProtKB-KW"/>
</dbReference>
<dbReference type="Gene3D" id="3.50.50.60">
    <property type="entry name" value="FAD/NAD(P)-binding domain"/>
    <property type="match status" value="1"/>
</dbReference>
<keyword evidence="1" id="KW-0004">4Fe-4S</keyword>
<dbReference type="InterPro" id="IPR036188">
    <property type="entry name" value="FAD/NAD-bd_sf"/>
</dbReference>
<protein>
    <submittedName>
        <fullName evidence="6">FAD-dependent oxidoreductase</fullName>
    </submittedName>
</protein>
<dbReference type="AlphaFoldDB" id="A0A7K0EFK2"/>
<evidence type="ECO:0000313" key="6">
    <source>
        <dbReference type="EMBL" id="MRS60629.1"/>
    </source>
</evidence>
<name>A0A7K0EFK2_9BACT</name>
<keyword evidence="3" id="KW-0560">Oxidoreductase</keyword>
<organism evidence="6 7">
    <name type="scientific">Larkinella terrae</name>
    <dbReference type="NCBI Taxonomy" id="2025311"/>
    <lineage>
        <taxon>Bacteria</taxon>
        <taxon>Pseudomonadati</taxon>
        <taxon>Bacteroidota</taxon>
        <taxon>Cytophagia</taxon>
        <taxon>Cytophagales</taxon>
        <taxon>Spirosomataceae</taxon>
        <taxon>Larkinella</taxon>
    </lineage>
</organism>
<dbReference type="Proteomes" id="UP000441754">
    <property type="component" value="Unassembled WGS sequence"/>
</dbReference>
<dbReference type="GO" id="GO:0016491">
    <property type="term" value="F:oxidoreductase activity"/>
    <property type="evidence" value="ECO:0007669"/>
    <property type="project" value="UniProtKB-KW"/>
</dbReference>
<keyword evidence="2" id="KW-0479">Metal-binding</keyword>
<evidence type="ECO:0000256" key="5">
    <source>
        <dbReference type="ARBA" id="ARBA00023014"/>
    </source>
</evidence>
<dbReference type="PANTHER" id="PTHR43498">
    <property type="entry name" value="FERREDOXIN:COB-COM HETERODISULFIDE REDUCTASE SUBUNIT A"/>
    <property type="match status" value="1"/>
</dbReference>
<evidence type="ECO:0000256" key="4">
    <source>
        <dbReference type="ARBA" id="ARBA00023004"/>
    </source>
</evidence>
<evidence type="ECO:0000313" key="7">
    <source>
        <dbReference type="Proteomes" id="UP000441754"/>
    </source>
</evidence>
<sequence>MQVQHMAFMKIYSFLFLLLPISLFAQKNYDVVVYGATPAGITAAIQVAKMGKTVALLEPSKHLGGIMTSGLGGTDVDNHQEYQNSPGVGGLALEFYRRIAAAYGNSAEFEAMLKNRTKKTMLWRFEPHVGEEVVKKWVSEHPIAIFYGSRLSERKNAVPKTGAQIQQIQLENGQIYRARVFIDATLEGDLLHAAGVKTAIGREANAVYNETKNGIRAVTEHAQFLVKVDPYKTPGDPKSGVVPTVQDEPLGTPGAGDNRLQAYCFRMCLTKNPENRIPFRQPAGYDRSQYELYLRYEKAGGKLYAPKADIPNGKTDLGAWHDLSHNLYGMNVAYPGGNYQTRQRVFDQHKTFTQGLFYFLANDPEVSERTRMIWREWGLCKDEFTDNDGWPREFYVRDARRMVSDYVITEHDVRRNNPRPVADPVAVAFWPPDLHSIRRIVKDGFASNEGSVFGEIDWRPFGISYRALVPKTAECTNLLTASCPSSSHLAYGAIRIEFTFMAMGQACGTAAVLAIDAKQTVQSVPYKALQERLLADHQLIDAGKTEPATK</sequence>
<proteinExistence type="predicted"/>
<evidence type="ECO:0000256" key="2">
    <source>
        <dbReference type="ARBA" id="ARBA00022723"/>
    </source>
</evidence>
<dbReference type="SUPFAM" id="SSF51905">
    <property type="entry name" value="FAD/NAD(P)-binding domain"/>
    <property type="match status" value="1"/>
</dbReference>